<feature type="signal peptide" evidence="5">
    <location>
        <begin position="1"/>
        <end position="22"/>
    </location>
</feature>
<feature type="chain" id="PRO_5032905020" evidence="5">
    <location>
        <begin position="23"/>
        <end position="175"/>
    </location>
</feature>
<dbReference type="RefSeq" id="WP_169404374.1">
    <property type="nucleotide sequence ID" value="NZ_JAADJU010000009.1"/>
</dbReference>
<proteinExistence type="inferred from homology"/>
<evidence type="ECO:0000256" key="2">
    <source>
        <dbReference type="ARBA" id="ARBA00006671"/>
    </source>
</evidence>
<reference evidence="7 8" key="2">
    <citation type="submission" date="2020-06" db="EMBL/GenBank/DDBJ databases">
        <title>Polyphasic characterization of a Rahnella strain isolated from tree sap.</title>
        <authorList>
            <person name="Kim I.S."/>
        </authorList>
    </citation>
    <scope>NUCLEOTIDE SEQUENCE [LARGE SCALE GENOMIC DNA]</scope>
    <source>
        <strain evidence="7 8">SAP-1</strain>
    </source>
</reference>
<dbReference type="Pfam" id="PF00419">
    <property type="entry name" value="Fimbrial"/>
    <property type="match status" value="1"/>
</dbReference>
<dbReference type="PANTHER" id="PTHR33420:SF3">
    <property type="entry name" value="FIMBRIAL SUBUNIT ELFA"/>
    <property type="match status" value="1"/>
</dbReference>
<evidence type="ECO:0000256" key="4">
    <source>
        <dbReference type="ARBA" id="ARBA00023263"/>
    </source>
</evidence>
<dbReference type="SUPFAM" id="SSF49401">
    <property type="entry name" value="Bacterial adhesins"/>
    <property type="match status" value="1"/>
</dbReference>
<comment type="similarity">
    <text evidence="2">Belongs to the fimbrial protein family.</text>
</comment>
<evidence type="ECO:0000313" key="8">
    <source>
        <dbReference type="Proteomes" id="UP000585363"/>
    </source>
</evidence>
<evidence type="ECO:0000313" key="7">
    <source>
        <dbReference type="EMBL" id="NMP28665.1"/>
    </source>
</evidence>
<organism evidence="7 8">
    <name type="scientific">Rouxiella aceris</name>
    <dbReference type="NCBI Taxonomy" id="2703884"/>
    <lineage>
        <taxon>Bacteria</taxon>
        <taxon>Pseudomonadati</taxon>
        <taxon>Pseudomonadota</taxon>
        <taxon>Gammaproteobacteria</taxon>
        <taxon>Enterobacterales</taxon>
        <taxon>Yersiniaceae</taxon>
        <taxon>Rouxiella</taxon>
    </lineage>
</organism>
<evidence type="ECO:0000256" key="5">
    <source>
        <dbReference type="SAM" id="SignalP"/>
    </source>
</evidence>
<reference evidence="7 8" key="1">
    <citation type="submission" date="2020-01" db="EMBL/GenBank/DDBJ databases">
        <authorList>
            <person name="Lee S.D."/>
        </authorList>
    </citation>
    <scope>NUCLEOTIDE SEQUENCE [LARGE SCALE GENOMIC DNA]</scope>
    <source>
        <strain evidence="7 8">SAP-1</strain>
    </source>
</reference>
<comment type="subcellular location">
    <subcellularLocation>
        <location evidence="1">Fimbrium</location>
    </subcellularLocation>
</comment>
<evidence type="ECO:0000259" key="6">
    <source>
        <dbReference type="Pfam" id="PF00419"/>
    </source>
</evidence>
<keyword evidence="4" id="KW-0281">Fimbrium</keyword>
<evidence type="ECO:0000256" key="1">
    <source>
        <dbReference type="ARBA" id="ARBA00004561"/>
    </source>
</evidence>
<dbReference type="PANTHER" id="PTHR33420">
    <property type="entry name" value="FIMBRIAL SUBUNIT ELFA-RELATED"/>
    <property type="match status" value="1"/>
</dbReference>
<comment type="caution">
    <text evidence="7">The sequence shown here is derived from an EMBL/GenBank/DDBJ whole genome shotgun (WGS) entry which is preliminary data.</text>
</comment>
<name>A0A848MLR0_9GAMM</name>
<dbReference type="InterPro" id="IPR050263">
    <property type="entry name" value="Bact_Fimbrial_Adh_Pro"/>
</dbReference>
<dbReference type="Gene3D" id="2.60.40.1090">
    <property type="entry name" value="Fimbrial-type adhesion domain"/>
    <property type="match status" value="1"/>
</dbReference>
<keyword evidence="8" id="KW-1185">Reference proteome</keyword>
<dbReference type="InterPro" id="IPR000259">
    <property type="entry name" value="Adhesion_dom_fimbrial"/>
</dbReference>
<keyword evidence="3 5" id="KW-0732">Signal</keyword>
<gene>
    <name evidence="7" type="ORF">GW590_17520</name>
</gene>
<dbReference type="AlphaFoldDB" id="A0A848MLR0"/>
<dbReference type="InterPro" id="IPR036937">
    <property type="entry name" value="Adhesion_dom_fimbrial_sf"/>
</dbReference>
<evidence type="ECO:0000256" key="3">
    <source>
        <dbReference type="ARBA" id="ARBA00022729"/>
    </source>
</evidence>
<feature type="domain" description="Fimbrial-type adhesion" evidence="6">
    <location>
        <begin position="27"/>
        <end position="175"/>
    </location>
</feature>
<dbReference type="Proteomes" id="UP000585363">
    <property type="component" value="Unassembled WGS sequence"/>
</dbReference>
<sequence>MKLKSLAIILASAAFFSGTAMAADGTITFKGAVTDQTCTVDPNDAKQTVTLGTVGTSAFTVAGDRAPTIAFDIKLTNCPAAQENVWINFQAAPDAVNPKLIAIPAGAGNAKGIGLGITDRRTGNLIPAMKYSEKFPIDKSSKSGTITLAANYVSTTDKVTPGDANVTSDFTIAYK</sequence>
<dbReference type="InterPro" id="IPR008966">
    <property type="entry name" value="Adhesion_dom_sf"/>
</dbReference>
<accession>A0A848MLR0</accession>
<dbReference type="GO" id="GO:0009289">
    <property type="term" value="C:pilus"/>
    <property type="evidence" value="ECO:0007669"/>
    <property type="project" value="UniProtKB-SubCell"/>
</dbReference>
<dbReference type="GO" id="GO:0043709">
    <property type="term" value="P:cell adhesion involved in single-species biofilm formation"/>
    <property type="evidence" value="ECO:0007669"/>
    <property type="project" value="TreeGrafter"/>
</dbReference>
<protein>
    <submittedName>
        <fullName evidence="7">Type 1 fimbrial protein</fullName>
    </submittedName>
</protein>
<dbReference type="EMBL" id="JAADJU010000009">
    <property type="protein sequence ID" value="NMP28665.1"/>
    <property type="molecule type" value="Genomic_DNA"/>
</dbReference>